<reference evidence="1 2" key="1">
    <citation type="submission" date="2018-01" db="EMBL/GenBank/DDBJ databases">
        <title>Draft genome sequence of Jiangella sp. GTF31.</title>
        <authorList>
            <person name="Sahin N."/>
            <person name="Ay H."/>
            <person name="Saygin H."/>
        </authorList>
    </citation>
    <scope>NUCLEOTIDE SEQUENCE [LARGE SCALE GENOMIC DNA]</scope>
    <source>
        <strain evidence="1 2">GTF31</strain>
    </source>
</reference>
<protein>
    <recommendedName>
        <fullName evidence="3">PQQ-binding-like beta-propeller repeat protein</fullName>
    </recommendedName>
</protein>
<organism evidence="1 2">
    <name type="scientific">Jiangella anatolica</name>
    <dbReference type="NCBI Taxonomy" id="2670374"/>
    <lineage>
        <taxon>Bacteria</taxon>
        <taxon>Bacillati</taxon>
        <taxon>Actinomycetota</taxon>
        <taxon>Actinomycetes</taxon>
        <taxon>Jiangellales</taxon>
        <taxon>Jiangellaceae</taxon>
        <taxon>Jiangella</taxon>
    </lineage>
</organism>
<dbReference type="InterPro" id="IPR011044">
    <property type="entry name" value="Quino_amine_DH_bsu"/>
</dbReference>
<dbReference type="InterPro" id="IPR011047">
    <property type="entry name" value="Quinoprotein_ADH-like_sf"/>
</dbReference>
<comment type="caution">
    <text evidence="1">The sequence shown here is derived from an EMBL/GenBank/DDBJ whole genome shotgun (WGS) entry which is preliminary data.</text>
</comment>
<dbReference type="AlphaFoldDB" id="A0A2W2B4V6"/>
<evidence type="ECO:0000313" key="2">
    <source>
        <dbReference type="Proteomes" id="UP000248764"/>
    </source>
</evidence>
<name>A0A2W2B4V6_9ACTN</name>
<dbReference type="InterPro" id="IPR015943">
    <property type="entry name" value="WD40/YVTN_repeat-like_dom_sf"/>
</dbReference>
<keyword evidence="2" id="KW-1185">Reference proteome</keyword>
<proteinExistence type="predicted"/>
<dbReference type="EMBL" id="POTW01000104">
    <property type="protein sequence ID" value="PZF80020.1"/>
    <property type="molecule type" value="Genomic_DNA"/>
</dbReference>
<evidence type="ECO:0000313" key="1">
    <source>
        <dbReference type="EMBL" id="PZF80020.1"/>
    </source>
</evidence>
<gene>
    <name evidence="1" type="ORF">C1I92_28180</name>
</gene>
<evidence type="ECO:0008006" key="3">
    <source>
        <dbReference type="Google" id="ProtNLM"/>
    </source>
</evidence>
<dbReference type="Gene3D" id="2.130.10.10">
    <property type="entry name" value="YVTN repeat-like/Quinoprotein amine dehydrogenase"/>
    <property type="match status" value="1"/>
</dbReference>
<dbReference type="SUPFAM" id="SSF50998">
    <property type="entry name" value="Quinoprotein alcohol dehydrogenase-like"/>
    <property type="match status" value="1"/>
</dbReference>
<sequence>MSTSAPDGGPTAAPLAFPQFADLGRIPLTTITAAGGQTEQMPDGSYRTWLAISGQPAAGEPAYLAEIDPFQRTVLRTFPMPNAQGAWGVSVAENGDVFASTYGEGRAYWLPWGEDEIVDLGPAGPDTSFLWEGDTDEDGVLYAGTFEGFGGPPVPQGRLVSWDPRNDSFRDYGSFGNPAFTNVRSVAVDGDTIYVGVGPTTGFFAVDAVTGAKTQLPFPPGYAATDQYTYQMDVAGDYMYVRFLGGASPIVSWLWDLDLEQWVPGGDFGTWNGQSVSDPVNAQQQVWLVQNGTLVRYDPGSTSVVEHTTMTGLGEAKGLNTVVDPVTGKTLVVFAQPNGQMALYDPVTGEGDLVAVQGLTGTTASPRSIAVGPDGRVYAGGWFTFDRGLVAYDPDTAAWTNYPFPHQTEAITTIGDTMYLGVYPDAQLFAYKPAEPFGPNNPRKLFELGPQGQSRPWAIAPAGDQVAIGTSPVSGLTNGMLALYDPDTENLRIVPGVGTGQQVVSLAYRSGVLYAGTLGCCPGQTDGKLFAVDVSTAQVLWEKVPLPGQKGVNALAFDPTGRLYGMAAGTMFEFNVTTRAVVRQRTFWPYDWSTVTNFVPRAVNLTWDPNDGHLYGSAISHVFRVNPTTMTETHPNIRGNMYAWDHVSGAQYWTQYRGFNLITGRWYAPPS</sequence>
<dbReference type="Proteomes" id="UP000248764">
    <property type="component" value="Unassembled WGS sequence"/>
</dbReference>
<dbReference type="SUPFAM" id="SSF50969">
    <property type="entry name" value="YVTN repeat-like/Quinoprotein amine dehydrogenase"/>
    <property type="match status" value="1"/>
</dbReference>
<accession>A0A2W2B4V6</accession>